<name>A0A8S1X9C6_PAROT</name>
<evidence type="ECO:0000313" key="2">
    <source>
        <dbReference type="Proteomes" id="UP000683925"/>
    </source>
</evidence>
<organism evidence="1 2">
    <name type="scientific">Paramecium octaurelia</name>
    <dbReference type="NCBI Taxonomy" id="43137"/>
    <lineage>
        <taxon>Eukaryota</taxon>
        <taxon>Sar</taxon>
        <taxon>Alveolata</taxon>
        <taxon>Ciliophora</taxon>
        <taxon>Intramacronucleata</taxon>
        <taxon>Oligohymenophorea</taxon>
        <taxon>Peniculida</taxon>
        <taxon>Parameciidae</taxon>
        <taxon>Paramecium</taxon>
    </lineage>
</organism>
<dbReference type="EMBL" id="CAJJDP010000114">
    <property type="protein sequence ID" value="CAD8197660.1"/>
    <property type="molecule type" value="Genomic_DNA"/>
</dbReference>
<dbReference type="AlphaFoldDB" id="A0A8S1X9C6"/>
<comment type="caution">
    <text evidence="1">The sequence shown here is derived from an EMBL/GenBank/DDBJ whole genome shotgun (WGS) entry which is preliminary data.</text>
</comment>
<proteinExistence type="predicted"/>
<reference evidence="1" key="1">
    <citation type="submission" date="2021-01" db="EMBL/GenBank/DDBJ databases">
        <authorList>
            <consortium name="Genoscope - CEA"/>
            <person name="William W."/>
        </authorList>
    </citation>
    <scope>NUCLEOTIDE SEQUENCE</scope>
</reference>
<keyword evidence="2" id="KW-1185">Reference proteome</keyword>
<protein>
    <submittedName>
        <fullName evidence="1">Uncharacterized protein</fullName>
    </submittedName>
</protein>
<gene>
    <name evidence="1" type="ORF">POCTA_138.1.T1140235</name>
</gene>
<sequence length="131" mass="15906">MDRSKKQLMSKEIVLLFWGRRYEQNEDILSFYPVENNRPQIKVNIQNDILFEGIEDKLQVFFCDDLKYKYCFLINRVIDNVLQIFLKLNGREMIELYQIHYQLNDAYCEISLIGCELCDIQEVFNRYFILI</sequence>
<dbReference type="Proteomes" id="UP000683925">
    <property type="component" value="Unassembled WGS sequence"/>
</dbReference>
<accession>A0A8S1X9C6</accession>
<evidence type="ECO:0000313" key="1">
    <source>
        <dbReference type="EMBL" id="CAD8197660.1"/>
    </source>
</evidence>